<name>A0A804U945_MAIZE</name>
<feature type="domain" description="FLZ-type" evidence="7">
    <location>
        <begin position="74"/>
        <end position="118"/>
    </location>
</feature>
<dbReference type="Proteomes" id="UP000007305">
    <property type="component" value="Chromosome 5"/>
</dbReference>
<proteinExistence type="inferred from homology"/>
<accession>A0A804U945</accession>
<dbReference type="InParanoid" id="A0A804U945"/>
<keyword evidence="3" id="KW-0963">Cytoplasm</keyword>
<dbReference type="PANTHER" id="PTHR33059:SF4">
    <property type="entry name" value="FCS-LIKE ZINC FINGER 5"/>
    <property type="match status" value="1"/>
</dbReference>
<dbReference type="Pfam" id="PF04570">
    <property type="entry name" value="zf-FLZ"/>
    <property type="match status" value="1"/>
</dbReference>
<evidence type="ECO:0000256" key="4">
    <source>
        <dbReference type="ARBA" id="ARBA00022723"/>
    </source>
</evidence>
<evidence type="ECO:0000256" key="5">
    <source>
        <dbReference type="PROSITE-ProRule" id="PRU01131"/>
    </source>
</evidence>
<dbReference type="GO" id="GO:0046872">
    <property type="term" value="F:metal ion binding"/>
    <property type="evidence" value="ECO:0007669"/>
    <property type="project" value="UniProtKB-KW"/>
</dbReference>
<dbReference type="GO" id="GO:0005737">
    <property type="term" value="C:cytoplasm"/>
    <property type="evidence" value="ECO:0007669"/>
    <property type="project" value="UniProtKB-SubCell"/>
</dbReference>
<evidence type="ECO:0000256" key="2">
    <source>
        <dbReference type="ARBA" id="ARBA00009374"/>
    </source>
</evidence>
<evidence type="ECO:0000256" key="1">
    <source>
        <dbReference type="ARBA" id="ARBA00004496"/>
    </source>
</evidence>
<dbReference type="InterPro" id="IPR007650">
    <property type="entry name" value="Zf-FLZ_dom"/>
</dbReference>
<dbReference type="EnsemblPlants" id="Zm00001eb253590_T001">
    <property type="protein sequence ID" value="Zm00001eb253590_P001"/>
    <property type="gene ID" value="Zm00001eb253590"/>
</dbReference>
<evidence type="ECO:0000256" key="6">
    <source>
        <dbReference type="SAM" id="MobiDB-lite"/>
    </source>
</evidence>
<reference evidence="8" key="2">
    <citation type="submission" date="2019-07" db="EMBL/GenBank/DDBJ databases">
        <authorList>
            <person name="Seetharam A."/>
            <person name="Woodhouse M."/>
            <person name="Cannon E."/>
        </authorList>
    </citation>
    <scope>NUCLEOTIDE SEQUENCE [LARGE SCALE GENOMIC DNA]</scope>
    <source>
        <strain evidence="8">cv. B73</strain>
    </source>
</reference>
<dbReference type="Gramene" id="Zm00001eb253590_T001">
    <property type="protein sequence ID" value="Zm00001eb253590_P001"/>
    <property type="gene ID" value="Zm00001eb253590"/>
</dbReference>
<keyword evidence="4" id="KW-0479">Metal-binding</keyword>
<evidence type="ECO:0000313" key="8">
    <source>
        <dbReference type="EnsemblPlants" id="Zm00001eb253590_P001"/>
    </source>
</evidence>
<protein>
    <recommendedName>
        <fullName evidence="7">FLZ-type domain-containing protein</fullName>
    </recommendedName>
</protein>
<comment type="subcellular location">
    <subcellularLocation>
        <location evidence="1">Cytoplasm</location>
    </subcellularLocation>
</comment>
<evidence type="ECO:0000259" key="7">
    <source>
        <dbReference type="PROSITE" id="PS51795"/>
    </source>
</evidence>
<organism evidence="8 9">
    <name type="scientific">Zea mays</name>
    <name type="common">Maize</name>
    <dbReference type="NCBI Taxonomy" id="4577"/>
    <lineage>
        <taxon>Eukaryota</taxon>
        <taxon>Viridiplantae</taxon>
        <taxon>Streptophyta</taxon>
        <taxon>Embryophyta</taxon>
        <taxon>Tracheophyta</taxon>
        <taxon>Spermatophyta</taxon>
        <taxon>Magnoliopsida</taxon>
        <taxon>Liliopsida</taxon>
        <taxon>Poales</taxon>
        <taxon>Poaceae</taxon>
        <taxon>PACMAD clade</taxon>
        <taxon>Panicoideae</taxon>
        <taxon>Andropogonodae</taxon>
        <taxon>Andropogoneae</taxon>
        <taxon>Tripsacinae</taxon>
        <taxon>Zea</taxon>
    </lineage>
</organism>
<evidence type="ECO:0000256" key="3">
    <source>
        <dbReference type="ARBA" id="ARBA00022490"/>
    </source>
</evidence>
<feature type="region of interest" description="Disordered" evidence="6">
    <location>
        <begin position="29"/>
        <end position="69"/>
    </location>
</feature>
<reference evidence="8" key="3">
    <citation type="submission" date="2021-05" db="UniProtKB">
        <authorList>
            <consortium name="EnsemblPlants"/>
        </authorList>
    </citation>
    <scope>IDENTIFICATION</scope>
    <source>
        <strain evidence="8">cv. B73</strain>
    </source>
</reference>
<dbReference type="AlphaFoldDB" id="A0A804U945"/>
<dbReference type="PANTHER" id="PTHR33059">
    <property type="entry name" value="FCS-LIKE ZINC FINGER 5"/>
    <property type="match status" value="1"/>
</dbReference>
<keyword evidence="9" id="KW-1185">Reference proteome</keyword>
<feature type="compositionally biased region" description="Basic residues" evidence="6">
    <location>
        <begin position="29"/>
        <end position="46"/>
    </location>
</feature>
<evidence type="ECO:0000313" key="9">
    <source>
        <dbReference type="Proteomes" id="UP000007305"/>
    </source>
</evidence>
<feature type="zinc finger region" description="FLZ-type" evidence="5">
    <location>
        <begin position="74"/>
        <end position="118"/>
    </location>
</feature>
<sequence length="200" mass="21296">MVGGGRRGGAAEEVKLYTGNVFAALESLKKKKKKGDKGKAVGRRTARGPLNPGQTGERQPASSSSSPAAPARVVVSGRCCCCMKRLLEDRDIFIYLGKKAFCSDECRNGFTMDRLARIELRNGLAGACYARPRASEIASAGGRGGLRGYSAGCSGGSGATSPSATRVLQLRVCVDRRDRVEAAGERHRRRSVLSHLPRRG</sequence>
<comment type="similarity">
    <text evidence="2">Belongs to the FLZ family.</text>
</comment>
<dbReference type="PROSITE" id="PS51795">
    <property type="entry name" value="ZF_FLZ"/>
    <property type="match status" value="1"/>
</dbReference>
<feature type="compositionally biased region" description="Low complexity" evidence="6">
    <location>
        <begin position="60"/>
        <end position="69"/>
    </location>
</feature>
<reference evidence="9" key="1">
    <citation type="journal article" date="2009" name="Science">
        <title>The B73 maize genome: complexity, diversity, and dynamics.</title>
        <authorList>
            <person name="Schnable P.S."/>
            <person name="Ware D."/>
            <person name="Fulton R.S."/>
            <person name="Stein J.C."/>
            <person name="Wei F."/>
            <person name="Pasternak S."/>
            <person name="Liang C."/>
            <person name="Zhang J."/>
            <person name="Fulton L."/>
            <person name="Graves T.A."/>
            <person name="Minx P."/>
            <person name="Reily A.D."/>
            <person name="Courtney L."/>
            <person name="Kruchowski S.S."/>
            <person name="Tomlinson C."/>
            <person name="Strong C."/>
            <person name="Delehaunty K."/>
            <person name="Fronick C."/>
            <person name="Courtney B."/>
            <person name="Rock S.M."/>
            <person name="Belter E."/>
            <person name="Du F."/>
            <person name="Kim K."/>
            <person name="Abbott R.M."/>
            <person name="Cotton M."/>
            <person name="Levy A."/>
            <person name="Marchetto P."/>
            <person name="Ochoa K."/>
            <person name="Jackson S.M."/>
            <person name="Gillam B."/>
            <person name="Chen W."/>
            <person name="Yan L."/>
            <person name="Higginbotham J."/>
            <person name="Cardenas M."/>
            <person name="Waligorski J."/>
            <person name="Applebaum E."/>
            <person name="Phelps L."/>
            <person name="Falcone J."/>
            <person name="Kanchi K."/>
            <person name="Thane T."/>
            <person name="Scimone A."/>
            <person name="Thane N."/>
            <person name="Henke J."/>
            <person name="Wang T."/>
            <person name="Ruppert J."/>
            <person name="Shah N."/>
            <person name="Rotter K."/>
            <person name="Hodges J."/>
            <person name="Ingenthron E."/>
            <person name="Cordes M."/>
            <person name="Kohlberg S."/>
            <person name="Sgro J."/>
            <person name="Delgado B."/>
            <person name="Mead K."/>
            <person name="Chinwalla A."/>
            <person name="Leonard S."/>
            <person name="Crouse K."/>
            <person name="Collura K."/>
            <person name="Kudrna D."/>
            <person name="Currie J."/>
            <person name="He R."/>
            <person name="Angelova A."/>
            <person name="Rajasekar S."/>
            <person name="Mueller T."/>
            <person name="Lomeli R."/>
            <person name="Scara G."/>
            <person name="Ko A."/>
            <person name="Delaney K."/>
            <person name="Wissotski M."/>
            <person name="Lopez G."/>
            <person name="Campos D."/>
            <person name="Braidotti M."/>
            <person name="Ashley E."/>
            <person name="Golser W."/>
            <person name="Kim H."/>
            <person name="Lee S."/>
            <person name="Lin J."/>
            <person name="Dujmic Z."/>
            <person name="Kim W."/>
            <person name="Talag J."/>
            <person name="Zuccolo A."/>
            <person name="Fan C."/>
            <person name="Sebastian A."/>
            <person name="Kramer M."/>
            <person name="Spiegel L."/>
            <person name="Nascimento L."/>
            <person name="Zutavern T."/>
            <person name="Miller B."/>
            <person name="Ambroise C."/>
            <person name="Muller S."/>
            <person name="Spooner W."/>
            <person name="Narechania A."/>
            <person name="Ren L."/>
            <person name="Wei S."/>
            <person name="Kumari S."/>
            <person name="Faga B."/>
            <person name="Levy M.J."/>
            <person name="McMahan L."/>
            <person name="Van Buren P."/>
            <person name="Vaughn M.W."/>
            <person name="Ying K."/>
            <person name="Yeh C.-T."/>
            <person name="Emrich S.J."/>
            <person name="Jia Y."/>
            <person name="Kalyanaraman A."/>
            <person name="Hsia A.-P."/>
            <person name="Barbazuk W.B."/>
            <person name="Baucom R.S."/>
            <person name="Brutnell T.P."/>
            <person name="Carpita N.C."/>
            <person name="Chaparro C."/>
            <person name="Chia J.-M."/>
            <person name="Deragon J.-M."/>
            <person name="Estill J.C."/>
            <person name="Fu Y."/>
            <person name="Jeddeloh J.A."/>
            <person name="Han Y."/>
            <person name="Lee H."/>
            <person name="Li P."/>
            <person name="Lisch D.R."/>
            <person name="Liu S."/>
            <person name="Liu Z."/>
            <person name="Nagel D.H."/>
            <person name="McCann M.C."/>
            <person name="SanMiguel P."/>
            <person name="Myers A.M."/>
            <person name="Nettleton D."/>
            <person name="Nguyen J."/>
            <person name="Penning B.W."/>
            <person name="Ponnala L."/>
            <person name="Schneider K.L."/>
            <person name="Schwartz D.C."/>
            <person name="Sharma A."/>
            <person name="Soderlund C."/>
            <person name="Springer N.M."/>
            <person name="Sun Q."/>
            <person name="Wang H."/>
            <person name="Waterman M."/>
            <person name="Westerman R."/>
            <person name="Wolfgruber T.K."/>
            <person name="Yang L."/>
            <person name="Yu Y."/>
            <person name="Zhang L."/>
            <person name="Zhou S."/>
            <person name="Zhu Q."/>
            <person name="Bennetzen J.L."/>
            <person name="Dawe R.K."/>
            <person name="Jiang J."/>
            <person name="Jiang N."/>
            <person name="Presting G.G."/>
            <person name="Wessler S.R."/>
            <person name="Aluru S."/>
            <person name="Martienssen R.A."/>
            <person name="Clifton S.W."/>
            <person name="McCombie W.R."/>
            <person name="Wing R.A."/>
            <person name="Wilson R.K."/>
        </authorList>
    </citation>
    <scope>NUCLEOTIDE SEQUENCE [LARGE SCALE GENOMIC DNA]</scope>
    <source>
        <strain evidence="9">cv. B73</strain>
    </source>
</reference>